<dbReference type="Proteomes" id="UP000550609">
    <property type="component" value="Unassembled WGS sequence"/>
</dbReference>
<evidence type="ECO:0000259" key="2">
    <source>
        <dbReference type="Pfam" id="PF26343"/>
    </source>
</evidence>
<comment type="caution">
    <text evidence="3">The sequence shown here is derived from an EMBL/GenBank/DDBJ whole genome shotgun (WGS) entry which is preliminary data.</text>
</comment>
<dbReference type="InterPro" id="IPR058652">
    <property type="entry name" value="VapC50_C"/>
</dbReference>
<accession>A0A7W3YUN2</accession>
<dbReference type="RefSeq" id="WP_182621336.1">
    <property type="nucleotide sequence ID" value="NZ_JACIUV010000001.1"/>
</dbReference>
<dbReference type="InterPro" id="IPR002716">
    <property type="entry name" value="PIN_dom"/>
</dbReference>
<organism evidence="3 4">
    <name type="scientific">Stenotrophomonas koreensis</name>
    <dbReference type="NCBI Taxonomy" id="266128"/>
    <lineage>
        <taxon>Bacteria</taxon>
        <taxon>Pseudomonadati</taxon>
        <taxon>Pseudomonadota</taxon>
        <taxon>Gammaproteobacteria</taxon>
        <taxon>Lysobacterales</taxon>
        <taxon>Lysobacteraceae</taxon>
        <taxon>Stenotrophomonas</taxon>
    </lineage>
</organism>
<dbReference type="Pfam" id="PF26343">
    <property type="entry name" value="VapC50_C"/>
    <property type="match status" value="1"/>
</dbReference>
<dbReference type="SUPFAM" id="SSF88723">
    <property type="entry name" value="PIN domain-like"/>
    <property type="match status" value="1"/>
</dbReference>
<feature type="domain" description="PIN" evidence="1">
    <location>
        <begin position="7"/>
        <end position="113"/>
    </location>
</feature>
<feature type="domain" description="VapC50 C-terminal" evidence="2">
    <location>
        <begin position="131"/>
        <end position="184"/>
    </location>
</feature>
<gene>
    <name evidence="3" type="ORF">H4O09_02670</name>
</gene>
<evidence type="ECO:0000259" key="1">
    <source>
        <dbReference type="Pfam" id="PF13470"/>
    </source>
</evidence>
<evidence type="ECO:0000313" key="4">
    <source>
        <dbReference type="Proteomes" id="UP000550609"/>
    </source>
</evidence>
<dbReference type="AlphaFoldDB" id="A0A7W3YUN2"/>
<name>A0A7W3YUN2_9GAMM</name>
<dbReference type="InterPro" id="IPR029060">
    <property type="entry name" value="PIN-like_dom_sf"/>
</dbReference>
<protein>
    <submittedName>
        <fullName evidence="3">PIN domain-containing protein</fullName>
    </submittedName>
</protein>
<sequence length="190" mass="21086">MASNFVAVFDACVLYPAPIRDLLLRLAVTGLFRARWSERIHDEWIQAVLRNRQDLKREQLDRTRELMDQAVPDCLVSGYEGIEATLALPDPDDRHVLAAAIKCGAGTIVTYNLKDFPDHLLAPLGLSAQHPDEFLEHAYDLDPVTVCKAVRDARTALKHPPVAANQLLDIYQGLGLATTVAALRTHIDTL</sequence>
<proteinExistence type="predicted"/>
<evidence type="ECO:0000313" key="3">
    <source>
        <dbReference type="EMBL" id="MBB1115969.1"/>
    </source>
</evidence>
<reference evidence="3 4" key="1">
    <citation type="submission" date="2020-08" db="EMBL/GenBank/DDBJ databases">
        <title>Stenotrophomonas sp. W1S232.</title>
        <authorList>
            <person name="Deng Y."/>
        </authorList>
    </citation>
    <scope>NUCLEOTIDE SEQUENCE [LARGE SCALE GENOMIC DNA]</scope>
    <source>
        <strain evidence="3 4">W1S232</strain>
    </source>
</reference>
<dbReference type="Pfam" id="PF13470">
    <property type="entry name" value="PIN_3"/>
    <property type="match status" value="1"/>
</dbReference>
<dbReference type="EMBL" id="JACIUV010000001">
    <property type="protein sequence ID" value="MBB1115969.1"/>
    <property type="molecule type" value="Genomic_DNA"/>
</dbReference>